<dbReference type="RefSeq" id="WP_070402451.1">
    <property type="nucleotide sequence ID" value="NZ_BJVW01000010.1"/>
</dbReference>
<reference evidence="1 2" key="1">
    <citation type="journal article" date="2016" name="Microb. Cell Fact.">
        <title>Dissection of exopolysaccharide biosynthesis in Kozakia baliensis.</title>
        <authorList>
            <person name="Brandt J.U."/>
            <person name="Jakob F."/>
            <person name="Behr J."/>
            <person name="Geissler A.J."/>
            <person name="Vogel R.F."/>
        </authorList>
    </citation>
    <scope>NUCLEOTIDE SEQUENCE [LARGE SCALE GENOMIC DNA]</scope>
    <source>
        <strain evidence="1 2">DSM 14400</strain>
    </source>
</reference>
<proteinExistence type="predicted"/>
<dbReference type="EMBL" id="CP014674">
    <property type="protein sequence ID" value="AOX16726.1"/>
    <property type="molecule type" value="Genomic_DNA"/>
</dbReference>
<gene>
    <name evidence="1" type="ORF">A0U89_05830</name>
</gene>
<evidence type="ECO:0000313" key="1">
    <source>
        <dbReference type="EMBL" id="AOX16726.1"/>
    </source>
</evidence>
<evidence type="ECO:0000313" key="2">
    <source>
        <dbReference type="Proteomes" id="UP000179145"/>
    </source>
</evidence>
<keyword evidence="2" id="KW-1185">Reference proteome</keyword>
<dbReference type="AlphaFoldDB" id="A0A1D8USY2"/>
<accession>A0A1D8USY2</accession>
<dbReference type="Proteomes" id="UP000179145">
    <property type="component" value="Chromosome"/>
</dbReference>
<name>A0A1D8USY2_9PROT</name>
<protein>
    <submittedName>
        <fullName evidence="1">Uncharacterized protein</fullName>
    </submittedName>
</protein>
<dbReference type="KEGG" id="kba:A0U89_05830"/>
<sequence length="188" mass="22458">MMIFLENFEKIQCIKEDITNNFVNEKFPDVIKKNNNEDIVDSWRNGISYQEIIEKIKAEKRMKENLLFAKEELCRFREQKNIILGNIADRFVYLIQRNFSKDEKYKYIPFVKSKIDEIKNEIKNDIKIEIHASKDLKIFLLPELTENYLDTNIEFIEDDRSEISISWEGGKAILKLRKENLNNGRDLS</sequence>
<organism evidence="1 2">
    <name type="scientific">Kozakia baliensis</name>
    <dbReference type="NCBI Taxonomy" id="153496"/>
    <lineage>
        <taxon>Bacteria</taxon>
        <taxon>Pseudomonadati</taxon>
        <taxon>Pseudomonadota</taxon>
        <taxon>Alphaproteobacteria</taxon>
        <taxon>Acetobacterales</taxon>
        <taxon>Acetobacteraceae</taxon>
        <taxon>Kozakia</taxon>
    </lineage>
</organism>
<dbReference type="STRING" id="153496.A0U89_05830"/>